<reference evidence="1" key="1">
    <citation type="submission" date="2022-11" db="EMBL/GenBank/DDBJ databases">
        <authorList>
            <person name="Vasilchenko N.G."/>
            <person name="Prazdnova E.V."/>
            <person name="Gorovtsov A.V."/>
            <person name="Chistyakov V.A."/>
            <person name="Pak M.L."/>
        </authorList>
    </citation>
    <scope>NUCLEOTIDE SEQUENCE</scope>
    <source>
        <strain evidence="1">R 4.5</strain>
    </source>
</reference>
<dbReference type="AlphaFoldDB" id="A0AAE9L769"/>
<dbReference type="EMBL" id="CP097770">
    <property type="protein sequence ID" value="URJ48558.2"/>
    <property type="molecule type" value="Genomic_DNA"/>
</dbReference>
<protein>
    <submittedName>
        <fullName evidence="1">Uncharacterized protein</fullName>
    </submittedName>
</protein>
<name>A0AAE9L769_PAEPO</name>
<accession>A0AAE9L769</accession>
<proteinExistence type="predicted"/>
<organism evidence="1 2">
    <name type="scientific">Paenibacillus polymyxa</name>
    <name type="common">Bacillus polymyxa</name>
    <dbReference type="NCBI Taxonomy" id="1406"/>
    <lineage>
        <taxon>Bacteria</taxon>
        <taxon>Bacillati</taxon>
        <taxon>Bacillota</taxon>
        <taxon>Bacilli</taxon>
        <taxon>Bacillales</taxon>
        <taxon>Paenibacillaceae</taxon>
        <taxon>Paenibacillus</taxon>
    </lineage>
</organism>
<gene>
    <name evidence="1" type="ORF">MF626_002801</name>
</gene>
<sequence length="94" mass="11022">MSLSDHPNEEALKLRMAKRPPHGKDLLVSNLLYIALAWIKKRCCFTSQYPSRWISKYSHTAVLYISLAESLQSAIQWLLNSKQVQNTSYLRWRK</sequence>
<evidence type="ECO:0000313" key="1">
    <source>
        <dbReference type="EMBL" id="URJ48558.2"/>
    </source>
</evidence>
<evidence type="ECO:0000313" key="2">
    <source>
        <dbReference type="Proteomes" id="UP001055784"/>
    </source>
</evidence>
<dbReference type="Proteomes" id="UP001055784">
    <property type="component" value="Chromosome"/>
</dbReference>